<evidence type="ECO:0000256" key="3">
    <source>
        <dbReference type="ARBA" id="ARBA00023125"/>
    </source>
</evidence>
<dbReference type="SUPFAM" id="SSF46785">
    <property type="entry name" value="Winged helix' DNA-binding domain"/>
    <property type="match status" value="1"/>
</dbReference>
<dbReference type="PROSITE" id="PS50931">
    <property type="entry name" value="HTH_LYSR"/>
    <property type="match status" value="1"/>
</dbReference>
<keyword evidence="4" id="KW-0804">Transcription</keyword>
<comment type="caution">
    <text evidence="6">The sequence shown here is derived from an EMBL/GenBank/DDBJ whole genome shotgun (WGS) entry which is preliminary data.</text>
</comment>
<evidence type="ECO:0000313" key="6">
    <source>
        <dbReference type="EMBL" id="MFC3284490.1"/>
    </source>
</evidence>
<keyword evidence="7" id="KW-1185">Reference proteome</keyword>
<evidence type="ECO:0000313" key="7">
    <source>
        <dbReference type="Proteomes" id="UP001595579"/>
    </source>
</evidence>
<dbReference type="PANTHER" id="PTHR30537:SF5">
    <property type="entry name" value="HTH-TYPE TRANSCRIPTIONAL ACTIVATOR TTDR-RELATED"/>
    <property type="match status" value="1"/>
</dbReference>
<dbReference type="InterPro" id="IPR000847">
    <property type="entry name" value="LysR_HTH_N"/>
</dbReference>
<dbReference type="CDD" id="cd08422">
    <property type="entry name" value="PBP2_CrgA_like"/>
    <property type="match status" value="1"/>
</dbReference>
<dbReference type="InterPro" id="IPR005119">
    <property type="entry name" value="LysR_subst-bd"/>
</dbReference>
<sequence length="297" mass="33213">MIGFSQIQTFLEVARSGSFANASRRLSLPRSTVSARVRALEQRLNVRLLHRTTRRITLTDEGRRYMEQCQEAIDKLMRAEAELSRPDDIAGTIRVTVPIDMSKRWLARTLGTFADQHPSIRIEVIVTDETLDLVENNIDLALRGGAPGNPGLVARKLDDGKLALYASSQYAAERLHEATLSSLSEHVVFDPTNRFKGRLTTSAQNAQVETRNFELAKELAIQSRGIALLPENLCQEEVRTAQLVRLSFVEPLPRLPLYIVMPTRLHMPARVRTFIDFLVAAETKPCATSASEPPASR</sequence>
<dbReference type="PANTHER" id="PTHR30537">
    <property type="entry name" value="HTH-TYPE TRANSCRIPTIONAL REGULATOR"/>
    <property type="match status" value="1"/>
</dbReference>
<evidence type="ECO:0000256" key="2">
    <source>
        <dbReference type="ARBA" id="ARBA00023015"/>
    </source>
</evidence>
<reference evidence="7" key="1">
    <citation type="journal article" date="2019" name="Int. J. Syst. Evol. Microbiol.">
        <title>The Global Catalogue of Microorganisms (GCM) 10K type strain sequencing project: providing services to taxonomists for standard genome sequencing and annotation.</title>
        <authorList>
            <consortium name="The Broad Institute Genomics Platform"/>
            <consortium name="The Broad Institute Genome Sequencing Center for Infectious Disease"/>
            <person name="Wu L."/>
            <person name="Ma J."/>
        </authorList>
    </citation>
    <scope>NUCLEOTIDE SEQUENCE [LARGE SCALE GENOMIC DNA]</scope>
    <source>
        <strain evidence="7">CECT 7698</strain>
    </source>
</reference>
<accession>A0ABV7LQB6</accession>
<dbReference type="Pfam" id="PF00126">
    <property type="entry name" value="HTH_1"/>
    <property type="match status" value="1"/>
</dbReference>
<dbReference type="Gene3D" id="3.40.190.290">
    <property type="match status" value="1"/>
</dbReference>
<gene>
    <name evidence="6" type="ORF">ACFOEV_12840</name>
</gene>
<comment type="similarity">
    <text evidence="1">Belongs to the LysR transcriptional regulatory family.</text>
</comment>
<keyword evidence="3" id="KW-0238">DNA-binding</keyword>
<evidence type="ECO:0000259" key="5">
    <source>
        <dbReference type="PROSITE" id="PS50931"/>
    </source>
</evidence>
<dbReference type="Proteomes" id="UP001595579">
    <property type="component" value="Unassembled WGS sequence"/>
</dbReference>
<dbReference type="InterPro" id="IPR036390">
    <property type="entry name" value="WH_DNA-bd_sf"/>
</dbReference>
<feature type="domain" description="HTH lysR-type" evidence="5">
    <location>
        <begin position="2"/>
        <end position="59"/>
    </location>
</feature>
<name>A0ABV7LQB6_9GAMM</name>
<keyword evidence="2" id="KW-0805">Transcription regulation</keyword>
<dbReference type="InterPro" id="IPR058163">
    <property type="entry name" value="LysR-type_TF_proteobact-type"/>
</dbReference>
<dbReference type="InterPro" id="IPR036388">
    <property type="entry name" value="WH-like_DNA-bd_sf"/>
</dbReference>
<dbReference type="SUPFAM" id="SSF53850">
    <property type="entry name" value="Periplasmic binding protein-like II"/>
    <property type="match status" value="1"/>
</dbReference>
<dbReference type="Pfam" id="PF03466">
    <property type="entry name" value="LysR_substrate"/>
    <property type="match status" value="1"/>
</dbReference>
<dbReference type="EMBL" id="JBHRUG010000027">
    <property type="protein sequence ID" value="MFC3284490.1"/>
    <property type="molecule type" value="Genomic_DNA"/>
</dbReference>
<organism evidence="6 7">
    <name type="scientific">Litchfieldella rifensis</name>
    <dbReference type="NCBI Taxonomy" id="762643"/>
    <lineage>
        <taxon>Bacteria</taxon>
        <taxon>Pseudomonadati</taxon>
        <taxon>Pseudomonadota</taxon>
        <taxon>Gammaproteobacteria</taxon>
        <taxon>Oceanospirillales</taxon>
        <taxon>Halomonadaceae</taxon>
        <taxon>Litchfieldella</taxon>
    </lineage>
</organism>
<evidence type="ECO:0000256" key="1">
    <source>
        <dbReference type="ARBA" id="ARBA00009437"/>
    </source>
</evidence>
<proteinExistence type="inferred from homology"/>
<protein>
    <submittedName>
        <fullName evidence="6">LysR family transcriptional regulator</fullName>
    </submittedName>
</protein>
<evidence type="ECO:0000256" key="4">
    <source>
        <dbReference type="ARBA" id="ARBA00023163"/>
    </source>
</evidence>
<dbReference type="Gene3D" id="1.10.10.10">
    <property type="entry name" value="Winged helix-like DNA-binding domain superfamily/Winged helix DNA-binding domain"/>
    <property type="match status" value="1"/>
</dbReference>
<dbReference type="RefSeq" id="WP_386774524.1">
    <property type="nucleotide sequence ID" value="NZ_JBHRUG010000027.1"/>
</dbReference>